<name>A0A5N6L3K5_9ROSI</name>
<gene>
    <name evidence="1" type="ORF">FH972_026178</name>
</gene>
<proteinExistence type="predicted"/>
<keyword evidence="2" id="KW-1185">Reference proteome</keyword>
<dbReference type="EMBL" id="VIBQ01000081">
    <property type="protein sequence ID" value="KAB8653883.1"/>
    <property type="molecule type" value="Genomic_DNA"/>
</dbReference>
<evidence type="ECO:0000313" key="1">
    <source>
        <dbReference type="EMBL" id="KAB8653883.1"/>
    </source>
</evidence>
<accession>A0A5N6L3K5</accession>
<dbReference type="Proteomes" id="UP000327013">
    <property type="component" value="Unassembled WGS sequence"/>
</dbReference>
<reference evidence="1 2" key="1">
    <citation type="submission" date="2019-06" db="EMBL/GenBank/DDBJ databases">
        <title>A chromosomal-level reference genome of Carpinus fangiana (Coryloideae, Betulaceae).</title>
        <authorList>
            <person name="Yang X."/>
            <person name="Wang Z."/>
            <person name="Zhang L."/>
            <person name="Hao G."/>
            <person name="Liu J."/>
            <person name="Yang Y."/>
        </authorList>
    </citation>
    <scope>NUCLEOTIDE SEQUENCE [LARGE SCALE GENOMIC DNA]</scope>
    <source>
        <strain evidence="1">Cfa_2016G</strain>
        <tissue evidence="1">Leaf</tissue>
    </source>
</reference>
<comment type="caution">
    <text evidence="1">The sequence shown here is derived from an EMBL/GenBank/DDBJ whole genome shotgun (WGS) entry which is preliminary data.</text>
</comment>
<sequence length="101" mass="11221">MLWVQQLPILVKRILLFHHLQKGASKASADGLERQQQPASALIKHLSLVEDLAADDCKDSELPKVLSTCSFMGLYEETDEISSFAFIAFLNAVIYVISSNL</sequence>
<organism evidence="1 2">
    <name type="scientific">Carpinus fangiana</name>
    <dbReference type="NCBI Taxonomy" id="176857"/>
    <lineage>
        <taxon>Eukaryota</taxon>
        <taxon>Viridiplantae</taxon>
        <taxon>Streptophyta</taxon>
        <taxon>Embryophyta</taxon>
        <taxon>Tracheophyta</taxon>
        <taxon>Spermatophyta</taxon>
        <taxon>Magnoliopsida</taxon>
        <taxon>eudicotyledons</taxon>
        <taxon>Gunneridae</taxon>
        <taxon>Pentapetalae</taxon>
        <taxon>rosids</taxon>
        <taxon>fabids</taxon>
        <taxon>Fagales</taxon>
        <taxon>Betulaceae</taxon>
        <taxon>Carpinus</taxon>
    </lineage>
</organism>
<evidence type="ECO:0000313" key="2">
    <source>
        <dbReference type="Proteomes" id="UP000327013"/>
    </source>
</evidence>
<dbReference type="AlphaFoldDB" id="A0A5N6L3K5"/>
<protein>
    <submittedName>
        <fullName evidence="1">Uncharacterized protein</fullName>
    </submittedName>
</protein>